<gene>
    <name evidence="4" type="ordered locus">Tfu_1680</name>
</gene>
<dbReference type="Pfam" id="PF00293">
    <property type="entry name" value="NUDIX"/>
    <property type="match status" value="1"/>
</dbReference>
<dbReference type="PROSITE" id="PS51462">
    <property type="entry name" value="NUDIX"/>
    <property type="match status" value="1"/>
</dbReference>
<dbReference type="PANTHER" id="PTHR43046">
    <property type="entry name" value="GDP-MANNOSE MANNOSYL HYDROLASE"/>
    <property type="match status" value="1"/>
</dbReference>
<dbReference type="InterPro" id="IPR000086">
    <property type="entry name" value="NUDIX_hydrolase_dom"/>
</dbReference>
<proteinExistence type="predicted"/>
<dbReference type="eggNOG" id="COG1051">
    <property type="taxonomic scope" value="Bacteria"/>
</dbReference>
<reference evidence="4" key="1">
    <citation type="submission" date="2005-07" db="EMBL/GenBank/DDBJ databases">
        <title>Complete sequence of Thermobifida fusca YX.</title>
        <authorList>
            <consortium name="US DOE Joint Genome Institute"/>
            <person name="Copeland A."/>
            <person name="Lucas S."/>
            <person name="Lapidus A."/>
            <person name="Barry K."/>
            <person name="Detter J.C."/>
            <person name="Glavina T."/>
            <person name="Hammon N."/>
            <person name="Israni S."/>
            <person name="Pitluck S."/>
            <person name="Di Bartolo G."/>
            <person name="Chain P."/>
            <person name="Schmutz J."/>
            <person name="Larimer F."/>
            <person name="Land M."/>
            <person name="Lykidis A."/>
            <person name="Richardson P."/>
        </authorList>
    </citation>
    <scope>NUCLEOTIDE SEQUENCE</scope>
    <source>
        <strain evidence="4">YX</strain>
    </source>
</reference>
<evidence type="ECO:0000259" key="3">
    <source>
        <dbReference type="PROSITE" id="PS51462"/>
    </source>
</evidence>
<dbReference type="InterPro" id="IPR015797">
    <property type="entry name" value="NUDIX_hydrolase-like_dom_sf"/>
</dbReference>
<dbReference type="SUPFAM" id="SSF55811">
    <property type="entry name" value="Nudix"/>
    <property type="match status" value="1"/>
</dbReference>
<evidence type="ECO:0000313" key="4">
    <source>
        <dbReference type="EMBL" id="AAZ55715.1"/>
    </source>
</evidence>
<dbReference type="RefSeq" id="WP_011292106.1">
    <property type="nucleotide sequence ID" value="NC_007333.1"/>
</dbReference>
<dbReference type="HOGENOM" id="CLU_1106251_0_0_11"/>
<dbReference type="STRING" id="269800.Tfu_1680"/>
<accession>Q47PA4</accession>
<dbReference type="EMBL" id="CP000088">
    <property type="protein sequence ID" value="AAZ55715.1"/>
    <property type="molecule type" value="Genomic_DNA"/>
</dbReference>
<dbReference type="KEGG" id="tfu:Tfu_1680"/>
<dbReference type="PANTHER" id="PTHR43046:SF14">
    <property type="entry name" value="MUTT_NUDIX FAMILY PROTEIN"/>
    <property type="match status" value="1"/>
</dbReference>
<dbReference type="CDD" id="cd02883">
    <property type="entry name" value="NUDIX_Hydrolase"/>
    <property type="match status" value="1"/>
</dbReference>
<comment type="cofactor">
    <cofactor evidence="1">
        <name>Mg(2+)</name>
        <dbReference type="ChEBI" id="CHEBI:18420"/>
    </cofactor>
</comment>
<evidence type="ECO:0000256" key="2">
    <source>
        <dbReference type="ARBA" id="ARBA00022801"/>
    </source>
</evidence>
<dbReference type="GO" id="GO:0016787">
    <property type="term" value="F:hydrolase activity"/>
    <property type="evidence" value="ECO:0007669"/>
    <property type="project" value="UniProtKB-KW"/>
</dbReference>
<organism evidence="4">
    <name type="scientific">Thermobifida fusca (strain YX)</name>
    <dbReference type="NCBI Taxonomy" id="269800"/>
    <lineage>
        <taxon>Bacteria</taxon>
        <taxon>Bacillati</taxon>
        <taxon>Actinomycetota</taxon>
        <taxon>Actinomycetes</taxon>
        <taxon>Streptosporangiales</taxon>
        <taxon>Nocardiopsidaceae</taxon>
        <taxon>Thermobifida</taxon>
    </lineage>
</organism>
<evidence type="ECO:0000256" key="1">
    <source>
        <dbReference type="ARBA" id="ARBA00001946"/>
    </source>
</evidence>
<feature type="domain" description="Nudix hydrolase" evidence="3">
    <location>
        <begin position="125"/>
        <end position="262"/>
    </location>
</feature>
<dbReference type="AlphaFoldDB" id="Q47PA4"/>
<sequence length="269" mass="29005">MSTPGPQPVRRTTAHLLPTTADGGVHAPTATLVSVRLDFGDDPAARLREAARLPAAAPLTAVDVRTETVTVQHGDHVLDMHIDRIYYATPTTSPATHSLAEALALPSRPTPEELVPEEVLPATALRRFAVYGLVTDPAARLLLSRIAPGYPGEGTWHLPGGGVAHGEDIRTALIREIAEESSQEAQPGRLLAVTHHYRNHPDGPYTDIYSLWVFFHAHVDDPGPVRVAETDGSTIEASWFSPEQLPHLRLSVPARRGLAFLVESSPAGR</sequence>
<name>Q47PA4_THEFY</name>
<keyword evidence="2" id="KW-0378">Hydrolase</keyword>
<protein>
    <recommendedName>
        <fullName evidence="3">Nudix hydrolase domain-containing protein</fullName>
    </recommendedName>
</protein>
<dbReference type="Gene3D" id="3.90.79.10">
    <property type="entry name" value="Nucleoside Triphosphate Pyrophosphohydrolase"/>
    <property type="match status" value="1"/>
</dbReference>